<dbReference type="AlphaFoldDB" id="A0ABD5QGV6"/>
<dbReference type="Gene3D" id="3.10.50.10">
    <property type="match status" value="1"/>
</dbReference>
<dbReference type="PROSITE" id="PS51910">
    <property type="entry name" value="GH18_2"/>
    <property type="match status" value="1"/>
</dbReference>
<dbReference type="RefSeq" id="WP_224827520.1">
    <property type="nucleotide sequence ID" value="NZ_JAIVEF010000001.1"/>
</dbReference>
<accession>A0ABD5QGV6</accession>
<reference evidence="2 3" key="1">
    <citation type="journal article" date="2019" name="Int. J. Syst. Evol. Microbiol.">
        <title>The Global Catalogue of Microorganisms (GCM) 10K type strain sequencing project: providing services to taxonomists for standard genome sequencing and annotation.</title>
        <authorList>
            <consortium name="The Broad Institute Genomics Platform"/>
            <consortium name="The Broad Institute Genome Sequencing Center for Infectious Disease"/>
            <person name="Wu L."/>
            <person name="Ma J."/>
        </authorList>
    </citation>
    <scope>NUCLEOTIDE SEQUENCE [LARGE SCALE GENOMIC DNA]</scope>
    <source>
        <strain evidence="2 3">CGMCC 1.15824</strain>
    </source>
</reference>
<proteinExistence type="predicted"/>
<keyword evidence="3" id="KW-1185">Reference proteome</keyword>
<organism evidence="2 3">
    <name type="scientific">Saliphagus infecundisoli</name>
    <dbReference type="NCBI Taxonomy" id="1849069"/>
    <lineage>
        <taxon>Archaea</taxon>
        <taxon>Methanobacteriati</taxon>
        <taxon>Methanobacteriota</taxon>
        <taxon>Stenosarchaea group</taxon>
        <taxon>Halobacteria</taxon>
        <taxon>Halobacteriales</taxon>
        <taxon>Natrialbaceae</taxon>
        <taxon>Saliphagus</taxon>
    </lineage>
</organism>
<evidence type="ECO:0000259" key="1">
    <source>
        <dbReference type="PROSITE" id="PS51910"/>
    </source>
</evidence>
<dbReference type="Gene3D" id="3.20.20.80">
    <property type="entry name" value="Glycosidases"/>
    <property type="match status" value="1"/>
</dbReference>
<dbReference type="SUPFAM" id="SSF54556">
    <property type="entry name" value="Chitinase insertion domain"/>
    <property type="match status" value="1"/>
</dbReference>
<name>A0ABD5QGV6_9EURY</name>
<comment type="caution">
    <text evidence="2">The sequence shown here is derived from an EMBL/GenBank/DDBJ whole genome shotgun (WGS) entry which is preliminary data.</text>
</comment>
<keyword evidence="2" id="KW-0378">Hydrolase</keyword>
<dbReference type="InterPro" id="IPR011583">
    <property type="entry name" value="Chitinase_II/V-like_cat"/>
</dbReference>
<gene>
    <name evidence="2" type="ORF">ACFPFO_13790</name>
</gene>
<dbReference type="PANTHER" id="PTHR11177:SF317">
    <property type="entry name" value="CHITINASE 12-RELATED"/>
    <property type="match status" value="1"/>
</dbReference>
<feature type="domain" description="GH18" evidence="1">
    <location>
        <begin position="70"/>
        <end position="417"/>
    </location>
</feature>
<dbReference type="InterPro" id="IPR029070">
    <property type="entry name" value="Chitinase_insertion_sf"/>
</dbReference>
<dbReference type="EMBL" id="JBHSJG010000036">
    <property type="protein sequence ID" value="MFC4988817.1"/>
    <property type="molecule type" value="Genomic_DNA"/>
</dbReference>
<dbReference type="GO" id="GO:0016787">
    <property type="term" value="F:hydrolase activity"/>
    <property type="evidence" value="ECO:0007669"/>
    <property type="project" value="UniProtKB-KW"/>
</dbReference>
<evidence type="ECO:0000313" key="2">
    <source>
        <dbReference type="EMBL" id="MFC4988817.1"/>
    </source>
</evidence>
<dbReference type="InterPro" id="IPR017853">
    <property type="entry name" value="GH"/>
</dbReference>
<dbReference type="InterPro" id="IPR001223">
    <property type="entry name" value="Glyco_hydro18_cat"/>
</dbReference>
<sequence>MVPTTWGREGGSERAASIRRILASPSRPDDLLSTTRRRLLESTLPVGAAVLAGCLDRVGSTADSAGGRDLPVLGWYPGWMREEYPPEDVAFDLLDLLYYANFEPAADGTIEFTDEHDEPNLADIRELTAPGGPGEDVRTGFAVGGWNSSTHYSDAASSPESRERLARNAISLMREYGFEGFEIDWEYPTGGGRAENARREDDVENALALVEECRRQLDEAGEADGREYVLSYSGPSDPNHVRPLDVEGLSEHLDWVNVMSYDMSGPSSPTTAHNAPVYGSPSAEEAVSTWATEGMDRSQLMVGHAFYGRAFDGVEPGPNDDGLGQDFESYEATIDGGECARRIADGAWSYHWDDHAEVPYLYAADERNWVSATDPDYVRAATGFARDADCRGVFCWELSYDYDDELLEAMADAASGSGG</sequence>
<dbReference type="Proteomes" id="UP001595925">
    <property type="component" value="Unassembled WGS sequence"/>
</dbReference>
<dbReference type="SMART" id="SM00636">
    <property type="entry name" value="Glyco_18"/>
    <property type="match status" value="1"/>
</dbReference>
<dbReference type="PANTHER" id="PTHR11177">
    <property type="entry name" value="CHITINASE"/>
    <property type="match status" value="1"/>
</dbReference>
<protein>
    <submittedName>
        <fullName evidence="2">Glycoside hydrolase family 18 protein</fullName>
    </submittedName>
</protein>
<evidence type="ECO:0000313" key="3">
    <source>
        <dbReference type="Proteomes" id="UP001595925"/>
    </source>
</evidence>
<dbReference type="InterPro" id="IPR050314">
    <property type="entry name" value="Glycosyl_Hydrlase_18"/>
</dbReference>
<dbReference type="SUPFAM" id="SSF51445">
    <property type="entry name" value="(Trans)glycosidases"/>
    <property type="match status" value="1"/>
</dbReference>
<dbReference type="Pfam" id="PF00704">
    <property type="entry name" value="Glyco_hydro_18"/>
    <property type="match status" value="1"/>
</dbReference>